<comment type="subcellular location">
    <subcellularLocation>
        <location evidence="1 10 11">Cytoplasm</location>
    </subcellularLocation>
</comment>
<dbReference type="PRINTS" id="PR00830">
    <property type="entry name" value="ENDOLAPTASE"/>
</dbReference>
<dbReference type="GO" id="GO:0043565">
    <property type="term" value="F:sequence-specific DNA binding"/>
    <property type="evidence" value="ECO:0007669"/>
    <property type="project" value="UniProtKB-UniRule"/>
</dbReference>
<evidence type="ECO:0000256" key="5">
    <source>
        <dbReference type="ARBA" id="ARBA00022801"/>
    </source>
</evidence>
<feature type="active site" evidence="10 12">
    <location>
        <position position="757"/>
    </location>
</feature>
<keyword evidence="6 10" id="KW-0720">Serine protease</keyword>
<dbReference type="PROSITE" id="PS51786">
    <property type="entry name" value="LON_PROTEOLYTIC"/>
    <property type="match status" value="1"/>
</dbReference>
<evidence type="ECO:0000256" key="16">
    <source>
        <dbReference type="SAM" id="MobiDB-lite"/>
    </source>
</evidence>
<evidence type="ECO:0000256" key="6">
    <source>
        <dbReference type="ARBA" id="ARBA00022825"/>
    </source>
</evidence>
<dbReference type="Gene3D" id="1.10.8.60">
    <property type="match status" value="1"/>
</dbReference>
<comment type="similarity">
    <text evidence="10 11 14 15">Belongs to the peptidase S16 family.</text>
</comment>
<dbReference type="CDD" id="cd19500">
    <property type="entry name" value="RecA-like_Lon"/>
    <property type="match status" value="1"/>
</dbReference>
<dbReference type="Proteomes" id="UP000706172">
    <property type="component" value="Unassembled WGS sequence"/>
</dbReference>
<dbReference type="Pfam" id="PF22667">
    <property type="entry name" value="Lon_lid"/>
    <property type="match status" value="1"/>
</dbReference>
<evidence type="ECO:0000256" key="2">
    <source>
        <dbReference type="ARBA" id="ARBA00022490"/>
    </source>
</evidence>
<evidence type="ECO:0000256" key="13">
    <source>
        <dbReference type="PIRSR" id="PIRSR001174-2"/>
    </source>
</evidence>
<keyword evidence="8 10" id="KW-0346">Stress response</keyword>
<dbReference type="InterPro" id="IPR008268">
    <property type="entry name" value="Peptidase_S16_AS"/>
</dbReference>
<dbReference type="Gene3D" id="1.20.5.5270">
    <property type="match status" value="1"/>
</dbReference>
<evidence type="ECO:0000313" key="19">
    <source>
        <dbReference type="EMBL" id="MBG0778697.1"/>
    </source>
</evidence>
<dbReference type="InterPro" id="IPR015947">
    <property type="entry name" value="PUA-like_sf"/>
</dbReference>
<evidence type="ECO:0000256" key="4">
    <source>
        <dbReference type="ARBA" id="ARBA00022741"/>
    </source>
</evidence>
<dbReference type="Pfam" id="PF05362">
    <property type="entry name" value="Lon_C"/>
    <property type="match status" value="1"/>
</dbReference>
<feature type="region of interest" description="Disordered" evidence="16">
    <location>
        <begin position="1"/>
        <end position="34"/>
    </location>
</feature>
<evidence type="ECO:0000256" key="15">
    <source>
        <dbReference type="RuleBase" id="RU000591"/>
    </source>
</evidence>
<dbReference type="FunFam" id="3.40.50.300:FF:000021">
    <property type="entry name" value="Lon protease homolog"/>
    <property type="match status" value="1"/>
</dbReference>
<dbReference type="InterPro" id="IPR004815">
    <property type="entry name" value="Lon_bac/euk-typ"/>
</dbReference>
<keyword evidence="3 10" id="KW-0645">Protease</keyword>
<feature type="domain" description="Lon proteolytic" evidence="17">
    <location>
        <begin position="626"/>
        <end position="808"/>
    </location>
</feature>
<dbReference type="Gene3D" id="1.20.58.1480">
    <property type="match status" value="1"/>
</dbReference>
<evidence type="ECO:0000256" key="7">
    <source>
        <dbReference type="ARBA" id="ARBA00022840"/>
    </source>
</evidence>
<evidence type="ECO:0000256" key="12">
    <source>
        <dbReference type="PIRSR" id="PIRSR001174-1"/>
    </source>
</evidence>
<comment type="induction">
    <text evidence="10">By heat shock.</text>
</comment>
<dbReference type="FunFam" id="1.20.5.5270:FF:000001">
    <property type="entry name" value="Lon protease homolog, mitochondrial"/>
    <property type="match status" value="1"/>
</dbReference>
<dbReference type="InterPro" id="IPR027417">
    <property type="entry name" value="P-loop_NTPase"/>
</dbReference>
<dbReference type="GO" id="GO:0004252">
    <property type="term" value="F:serine-type endopeptidase activity"/>
    <property type="evidence" value="ECO:0007669"/>
    <property type="project" value="UniProtKB-UniRule"/>
</dbReference>
<dbReference type="PANTHER" id="PTHR43718:SF2">
    <property type="entry name" value="LON PROTEASE HOMOLOG, MITOCHONDRIAL"/>
    <property type="match status" value="1"/>
</dbReference>
<organism evidence="19 20">
    <name type="scientific">Desulfotignum balticum</name>
    <dbReference type="NCBI Taxonomy" id="115781"/>
    <lineage>
        <taxon>Bacteria</taxon>
        <taxon>Pseudomonadati</taxon>
        <taxon>Thermodesulfobacteriota</taxon>
        <taxon>Desulfobacteria</taxon>
        <taxon>Desulfobacterales</taxon>
        <taxon>Desulfobacteraceae</taxon>
        <taxon>Desulfotignum</taxon>
    </lineage>
</organism>
<comment type="caution">
    <text evidence="19">The sequence shown here is derived from an EMBL/GenBank/DDBJ whole genome shotgun (WGS) entry which is preliminary data.</text>
</comment>
<dbReference type="GO" id="GO:0034605">
    <property type="term" value="P:cellular response to heat"/>
    <property type="evidence" value="ECO:0007669"/>
    <property type="project" value="UniProtKB-UniRule"/>
</dbReference>
<evidence type="ECO:0000256" key="3">
    <source>
        <dbReference type="ARBA" id="ARBA00022670"/>
    </source>
</evidence>
<dbReference type="SUPFAM" id="SSF52540">
    <property type="entry name" value="P-loop containing nucleoside triphosphate hydrolases"/>
    <property type="match status" value="1"/>
</dbReference>
<evidence type="ECO:0000259" key="17">
    <source>
        <dbReference type="PROSITE" id="PS51786"/>
    </source>
</evidence>
<dbReference type="SUPFAM" id="SSF88697">
    <property type="entry name" value="PUA domain-like"/>
    <property type="match status" value="1"/>
</dbReference>
<keyword evidence="4 10" id="KW-0547">Nucleotide-binding</keyword>
<dbReference type="InterPro" id="IPR046336">
    <property type="entry name" value="Lon_prtase_N_sf"/>
</dbReference>
<protein>
    <recommendedName>
        <fullName evidence="10 11">Lon protease</fullName>
        <ecNumber evidence="10 11">3.4.21.53</ecNumber>
    </recommendedName>
    <alternativeName>
        <fullName evidence="10">ATP-dependent protease La</fullName>
    </alternativeName>
</protein>
<evidence type="ECO:0000256" key="1">
    <source>
        <dbReference type="ARBA" id="ARBA00004496"/>
    </source>
</evidence>
<dbReference type="EMBL" id="JACCQK010000083">
    <property type="protein sequence ID" value="MBG0778697.1"/>
    <property type="molecule type" value="Genomic_DNA"/>
</dbReference>
<comment type="function">
    <text evidence="10">ATP-dependent serine protease that mediates the selective degradation of mutant and abnormal proteins as well as certain short-lived regulatory proteins. Required for cellular homeostasis and for survival from DNA damage and developmental changes induced by stress. Degrades polypeptides processively to yield small peptide fragments that are 5 to 10 amino acids long. Binds to DNA in a double-stranded, site-specific manner.</text>
</comment>
<sequence>MTDDNRPITPEIVNSDGEETENTEKEQNTGGGQLVRQSHKPDILYLVPITGRPHLPAQVQPLVVSKKRWEPTLVKAVNESHNLLGLSYFSEVKGKYVYKEDFPEVGCVVRILNMVEVDGNIQFIAQGLERFKIKKFLSDKPPFVAQVEYFKPLEEDEDKLKAYAISIISSIKQLLSLNPLYSEELKQYLGRFSPDQPSPLTDFAAGITTASGDVLQEILETESVIERMKHVLMLLQKEIEIAKLQTQIRKDINTQVDENKRKFFLKEQLKAIQKELGIQKDDKTSDVDRFKERFAELDPPEHVVKRFDEEIEKLSVLETGSSEYGVTRNYLDWITSFPWGVYSKDNIDIDRAEKVLDRDHAGLSDVKERIIEFFAAGVYKKDVSGSIILFVGPPGVGKTSIGKSIAEALGRKFFRFSLGGMRDEAEIKGHRRTYVGAMPGKMVQALKDTKVANPVIMLDEVDKIGASYQGDPASALLEVLDPEQNAEFLDHYLDLRMDLSKVLFICTANTLDTIPGPLLDRMDRINLSGYITEEKIEIARKHLWPKLLKRNKVAASTITITDPTIRHLIEGYAREAGVRGLEKQLNKIIRKSIVTILKEKKKRIRVTIKSLEEYLGPPVFRKEKQMTGVGIATGLAWTALGGVTLPIEAVKVHNKGSGIKLTGKLGDVMQESASIALSYVRANPKLFGIDPEYFDDAFIHLHVPEGATPKDGPSAGITITTALVSLARGQEIPRPLAMTGEITLTGKVLPVGGIKEKIIAARRSGIHEIILPEGVSSEFEKLPDHIKEGIDFSFVKVYRDVFRRVFEKS</sequence>
<dbReference type="PIRSF" id="PIRSF001174">
    <property type="entry name" value="Lon_proteas"/>
    <property type="match status" value="1"/>
</dbReference>
<evidence type="ECO:0000256" key="14">
    <source>
        <dbReference type="PROSITE-ProRule" id="PRU01122"/>
    </source>
</evidence>
<dbReference type="GO" id="GO:0004176">
    <property type="term" value="F:ATP-dependent peptidase activity"/>
    <property type="evidence" value="ECO:0007669"/>
    <property type="project" value="UniProtKB-UniRule"/>
</dbReference>
<dbReference type="InterPro" id="IPR008269">
    <property type="entry name" value="Lon_proteolytic"/>
</dbReference>
<dbReference type="InterPro" id="IPR054594">
    <property type="entry name" value="Lon_lid"/>
</dbReference>
<evidence type="ECO:0000259" key="18">
    <source>
        <dbReference type="PROSITE" id="PS51787"/>
    </source>
</evidence>
<proteinExistence type="evidence at transcript level"/>
<evidence type="ECO:0000313" key="20">
    <source>
        <dbReference type="Proteomes" id="UP000706172"/>
    </source>
</evidence>
<dbReference type="GO" id="GO:0006515">
    <property type="term" value="P:protein quality control for misfolded or incompletely synthesized proteins"/>
    <property type="evidence" value="ECO:0007669"/>
    <property type="project" value="UniProtKB-UniRule"/>
</dbReference>
<comment type="catalytic activity">
    <reaction evidence="9 10 11 14">
        <text>Hydrolysis of proteins in presence of ATP.</text>
        <dbReference type="EC" id="3.4.21.53"/>
    </reaction>
</comment>
<dbReference type="SMART" id="SM00464">
    <property type="entry name" value="LON"/>
    <property type="match status" value="1"/>
</dbReference>
<dbReference type="InterPro" id="IPR014721">
    <property type="entry name" value="Ribsml_uS5_D2-typ_fold_subgr"/>
</dbReference>
<dbReference type="InterPro" id="IPR027543">
    <property type="entry name" value="Lon_bac"/>
</dbReference>
<dbReference type="PANTHER" id="PTHR43718">
    <property type="entry name" value="LON PROTEASE"/>
    <property type="match status" value="1"/>
</dbReference>
<dbReference type="NCBIfam" id="TIGR00763">
    <property type="entry name" value="lon"/>
    <property type="match status" value="1"/>
</dbReference>
<dbReference type="GO" id="GO:0016887">
    <property type="term" value="F:ATP hydrolysis activity"/>
    <property type="evidence" value="ECO:0007669"/>
    <property type="project" value="UniProtKB-UniRule"/>
</dbReference>
<feature type="domain" description="Lon N-terminal" evidence="18">
    <location>
        <begin position="44"/>
        <end position="239"/>
    </location>
</feature>
<reference evidence="19" key="1">
    <citation type="submission" date="2020-07" db="EMBL/GenBank/DDBJ databases">
        <title>Severe corrosion of carbon steel in oil field produced water can be linked to methanogenic archaea containing a special type of NiFe hydrogenase.</title>
        <authorList>
            <person name="Lahme S."/>
            <person name="Mand J."/>
            <person name="Longwell J."/>
            <person name="Smith R."/>
            <person name="Enning D."/>
        </authorList>
    </citation>
    <scope>NUCLEOTIDE SEQUENCE</scope>
    <source>
        <strain evidence="19">MIC098Bin6</strain>
    </source>
</reference>
<feature type="active site" evidence="10 12">
    <location>
        <position position="714"/>
    </location>
</feature>
<dbReference type="Pfam" id="PF00004">
    <property type="entry name" value="AAA"/>
    <property type="match status" value="1"/>
</dbReference>
<evidence type="ECO:0000256" key="10">
    <source>
        <dbReference type="HAMAP-Rule" id="MF_01973"/>
    </source>
</evidence>
<dbReference type="GO" id="GO:0005524">
    <property type="term" value="F:ATP binding"/>
    <property type="evidence" value="ECO:0007669"/>
    <property type="project" value="UniProtKB-UniRule"/>
</dbReference>
<keyword evidence="5 10" id="KW-0378">Hydrolase</keyword>
<dbReference type="InterPro" id="IPR003593">
    <property type="entry name" value="AAA+_ATPase"/>
</dbReference>
<keyword evidence="2 10" id="KW-0963">Cytoplasm</keyword>
<gene>
    <name evidence="10 19" type="primary">lon</name>
    <name evidence="19" type="ORF">H0S81_02040</name>
</gene>
<dbReference type="EC" id="3.4.21.53" evidence="10 11"/>
<dbReference type="Gene3D" id="3.30.230.10">
    <property type="match status" value="1"/>
</dbReference>
<dbReference type="PROSITE" id="PS51787">
    <property type="entry name" value="LON_N"/>
    <property type="match status" value="1"/>
</dbReference>
<dbReference type="HAMAP" id="MF_01973">
    <property type="entry name" value="lon_bact"/>
    <property type="match status" value="1"/>
</dbReference>
<feature type="binding site" evidence="10 13">
    <location>
        <begin position="392"/>
        <end position="399"/>
    </location>
    <ligand>
        <name>ATP</name>
        <dbReference type="ChEBI" id="CHEBI:30616"/>
    </ligand>
</feature>
<dbReference type="InterPro" id="IPR020568">
    <property type="entry name" value="Ribosomal_Su5_D2-typ_SF"/>
</dbReference>
<comment type="subunit">
    <text evidence="10 11">Homohexamer. Organized in a ring with a central cavity.</text>
</comment>
<name>A0A931GD06_9BACT</name>
<dbReference type="AlphaFoldDB" id="A0A931GD06"/>
<dbReference type="GO" id="GO:0005737">
    <property type="term" value="C:cytoplasm"/>
    <property type="evidence" value="ECO:0007669"/>
    <property type="project" value="UniProtKB-SubCell"/>
</dbReference>
<evidence type="ECO:0000256" key="8">
    <source>
        <dbReference type="ARBA" id="ARBA00023016"/>
    </source>
</evidence>
<dbReference type="Gene3D" id="2.30.130.40">
    <property type="entry name" value="LON domain-like"/>
    <property type="match status" value="1"/>
</dbReference>
<dbReference type="Pfam" id="PF02190">
    <property type="entry name" value="LON_substr_bdg"/>
    <property type="match status" value="1"/>
</dbReference>
<dbReference type="Gene3D" id="3.40.50.300">
    <property type="entry name" value="P-loop containing nucleotide triphosphate hydrolases"/>
    <property type="match status" value="1"/>
</dbReference>
<dbReference type="InterPro" id="IPR027065">
    <property type="entry name" value="Lon_Prtase"/>
</dbReference>
<dbReference type="InterPro" id="IPR003111">
    <property type="entry name" value="Lon_prtase_N"/>
</dbReference>
<dbReference type="InterPro" id="IPR003959">
    <property type="entry name" value="ATPase_AAA_core"/>
</dbReference>
<dbReference type="SUPFAM" id="SSF54211">
    <property type="entry name" value="Ribosomal protein S5 domain 2-like"/>
    <property type="match status" value="1"/>
</dbReference>
<dbReference type="SMART" id="SM00382">
    <property type="entry name" value="AAA"/>
    <property type="match status" value="1"/>
</dbReference>
<keyword evidence="7 10" id="KW-0067">ATP-binding</keyword>
<evidence type="ECO:0000256" key="11">
    <source>
        <dbReference type="PIRNR" id="PIRNR001174"/>
    </source>
</evidence>
<evidence type="ECO:0000256" key="9">
    <source>
        <dbReference type="ARBA" id="ARBA00050665"/>
    </source>
</evidence>
<dbReference type="PROSITE" id="PS01046">
    <property type="entry name" value="LON_SER"/>
    <property type="match status" value="1"/>
</dbReference>
<accession>A0A931GD06</accession>